<keyword evidence="3" id="KW-0031">Aminopeptidase</keyword>
<dbReference type="Gene3D" id="3.90.230.10">
    <property type="entry name" value="Creatinase/methionine aminopeptidase superfamily"/>
    <property type="match status" value="1"/>
</dbReference>
<feature type="domain" description="Peptidase M24" evidence="2">
    <location>
        <begin position="198"/>
        <end position="377"/>
    </location>
</feature>
<dbReference type="InterPro" id="IPR036005">
    <property type="entry name" value="Creatinase/aminopeptidase-like"/>
</dbReference>
<evidence type="ECO:0000313" key="4">
    <source>
        <dbReference type="Proteomes" id="UP000033647"/>
    </source>
</evidence>
<keyword evidence="1" id="KW-0732">Signal</keyword>
<proteinExistence type="predicted"/>
<dbReference type="OrthoDB" id="3632757at2759"/>
<dbReference type="EMBL" id="LAFY01000585">
    <property type="protein sequence ID" value="KJX96962.1"/>
    <property type="molecule type" value="Genomic_DNA"/>
</dbReference>
<keyword evidence="3" id="KW-0378">Hydrolase</keyword>
<comment type="caution">
    <text evidence="3">The sequence shown here is derived from an EMBL/GenBank/DDBJ whole genome shotgun (WGS) entry which is preliminary data.</text>
</comment>
<feature type="signal peptide" evidence="1">
    <location>
        <begin position="1"/>
        <end position="21"/>
    </location>
</feature>
<dbReference type="Proteomes" id="UP000033647">
    <property type="component" value="Unassembled WGS sequence"/>
</dbReference>
<evidence type="ECO:0000256" key="1">
    <source>
        <dbReference type="SAM" id="SignalP"/>
    </source>
</evidence>
<sequence>MFAQHTLLIALAWVAVLPTLASTSSAVSESPEFHRLPSLRDQAALRDSWTDERLAGIPALLQKHGVDAWLTSQREYAEDTAFWSMKRAIQFSARRRTLSLYVSANSTSKDCHSQTWIDNTSQVYSELLEILEACDPSSIVVNTDADIAFASGLHAGELERLSSELGKKWSKRFINKPIVAVEYIATMPANQLGWYRKLMETAWAIISEGFSNVAVKPGVTTTEDLEWWFREKIQSLNYTTWFQPSVTIVEAGFGFAEQPHTAAKSINYGDLLHVDFGVTALGLNTDTQHLAYVLAPGETESDIPHGLLEGLKTANRLQDIVRANMKPGLTGNEILASSLAQAKDNGIAGKVYCHAIGDWGHSAGTVIGMTNLQDGVPVLGDLPLLKDIYNSVELYAESWVPERNATLVFPLEEDVYWSEEKQSWEWVYARQEKFHLIKSEKQPGSPLFIVQE</sequence>
<dbReference type="STRING" id="1047168.A0A0F4GIT6"/>
<dbReference type="GO" id="GO:0004177">
    <property type="term" value="F:aminopeptidase activity"/>
    <property type="evidence" value="ECO:0007669"/>
    <property type="project" value="UniProtKB-KW"/>
</dbReference>
<feature type="chain" id="PRO_5002468836" evidence="1">
    <location>
        <begin position="22"/>
        <end position="452"/>
    </location>
</feature>
<gene>
    <name evidence="3" type="ORF">TI39_contig593g00003</name>
</gene>
<dbReference type="SUPFAM" id="SSF55920">
    <property type="entry name" value="Creatinase/aminopeptidase"/>
    <property type="match status" value="1"/>
</dbReference>
<dbReference type="InterPro" id="IPR000994">
    <property type="entry name" value="Pept_M24"/>
</dbReference>
<evidence type="ECO:0000259" key="2">
    <source>
        <dbReference type="Pfam" id="PF00557"/>
    </source>
</evidence>
<accession>A0A0F4GIT6</accession>
<reference evidence="3 4" key="1">
    <citation type="submission" date="2015-03" db="EMBL/GenBank/DDBJ databases">
        <title>RNA-seq based gene annotation and comparative genomics of four Zymoseptoria species reveal species-specific pathogenicity related genes and transposable element activity.</title>
        <authorList>
            <person name="Grandaubert J."/>
            <person name="Bhattacharyya A."/>
            <person name="Stukenbrock E.H."/>
        </authorList>
    </citation>
    <scope>NUCLEOTIDE SEQUENCE [LARGE SCALE GENOMIC DNA]</scope>
    <source>
        <strain evidence="3 4">Zb18110</strain>
    </source>
</reference>
<dbReference type="AlphaFoldDB" id="A0A0F4GIT6"/>
<organism evidence="3 4">
    <name type="scientific">Zymoseptoria brevis</name>
    <dbReference type="NCBI Taxonomy" id="1047168"/>
    <lineage>
        <taxon>Eukaryota</taxon>
        <taxon>Fungi</taxon>
        <taxon>Dikarya</taxon>
        <taxon>Ascomycota</taxon>
        <taxon>Pezizomycotina</taxon>
        <taxon>Dothideomycetes</taxon>
        <taxon>Dothideomycetidae</taxon>
        <taxon>Mycosphaerellales</taxon>
        <taxon>Mycosphaerellaceae</taxon>
        <taxon>Zymoseptoria</taxon>
    </lineage>
</organism>
<dbReference type="Pfam" id="PF00557">
    <property type="entry name" value="Peptidase_M24"/>
    <property type="match status" value="1"/>
</dbReference>
<keyword evidence="3" id="KW-0645">Protease</keyword>
<protein>
    <submittedName>
        <fullName evidence="3">Xaa-Pro aminopeptidase like protein</fullName>
    </submittedName>
</protein>
<keyword evidence="4" id="KW-1185">Reference proteome</keyword>
<evidence type="ECO:0000313" key="3">
    <source>
        <dbReference type="EMBL" id="KJX96962.1"/>
    </source>
</evidence>
<name>A0A0F4GIT6_9PEZI</name>